<evidence type="ECO:0000313" key="1">
    <source>
        <dbReference type="EMBL" id="THU76937.1"/>
    </source>
</evidence>
<organism evidence="1 2">
    <name type="scientific">Dendrothele bispora (strain CBS 962.96)</name>
    <dbReference type="NCBI Taxonomy" id="1314807"/>
    <lineage>
        <taxon>Eukaryota</taxon>
        <taxon>Fungi</taxon>
        <taxon>Dikarya</taxon>
        <taxon>Basidiomycota</taxon>
        <taxon>Agaricomycotina</taxon>
        <taxon>Agaricomycetes</taxon>
        <taxon>Agaricomycetidae</taxon>
        <taxon>Agaricales</taxon>
        <taxon>Agaricales incertae sedis</taxon>
        <taxon>Dendrothele</taxon>
    </lineage>
</organism>
<sequence length="363" mass="40845">MQSPAPTTSCSSCTTHSHSFESCGSFPDNRATAWVLKNKPDVTSYQPTSDCTALVPYKPSPFPLLDTKPVHGTAPLDPVTGALLGFNRESLIDTLHLAFPDPYIRAIITYVFRDSILHQPLSDNQLMVLRDEGNRTTRVFFSVETADRIWSDLQRLGQMVLSSTNLSNPSAPIPLSYSRDFNNLEWIDSDFSRLIPHITFAGSDNLLRSIFGNNHQSMQQIYTLIQFVAQKYALWIIQQVRTSISRGYLSISNWGAYFGLTHDETLTRLTRKSMARLRAEKVLARRRSEKARGRKERVEEDNSSALVLHPTASSLGYQGLLAPYTHQPGWSIDMYAPSADVHMEDEDFGEMMIEAANSMECDN</sequence>
<name>A0A4S8KMX0_DENBC</name>
<proteinExistence type="predicted"/>
<dbReference type="OrthoDB" id="2970804at2759"/>
<dbReference type="Proteomes" id="UP000297245">
    <property type="component" value="Unassembled WGS sequence"/>
</dbReference>
<dbReference type="AlphaFoldDB" id="A0A4S8KMX0"/>
<protein>
    <submittedName>
        <fullName evidence="1">Uncharacterized protein</fullName>
    </submittedName>
</protein>
<dbReference type="EMBL" id="ML180642">
    <property type="protein sequence ID" value="THU76937.1"/>
    <property type="molecule type" value="Genomic_DNA"/>
</dbReference>
<evidence type="ECO:0000313" key="2">
    <source>
        <dbReference type="Proteomes" id="UP000297245"/>
    </source>
</evidence>
<keyword evidence="2" id="KW-1185">Reference proteome</keyword>
<reference evidence="1 2" key="1">
    <citation type="journal article" date="2019" name="Nat. Ecol. Evol.">
        <title>Megaphylogeny resolves global patterns of mushroom evolution.</title>
        <authorList>
            <person name="Varga T."/>
            <person name="Krizsan K."/>
            <person name="Foldi C."/>
            <person name="Dima B."/>
            <person name="Sanchez-Garcia M."/>
            <person name="Sanchez-Ramirez S."/>
            <person name="Szollosi G.J."/>
            <person name="Szarkandi J.G."/>
            <person name="Papp V."/>
            <person name="Albert L."/>
            <person name="Andreopoulos W."/>
            <person name="Angelini C."/>
            <person name="Antonin V."/>
            <person name="Barry K.W."/>
            <person name="Bougher N.L."/>
            <person name="Buchanan P."/>
            <person name="Buyck B."/>
            <person name="Bense V."/>
            <person name="Catcheside P."/>
            <person name="Chovatia M."/>
            <person name="Cooper J."/>
            <person name="Damon W."/>
            <person name="Desjardin D."/>
            <person name="Finy P."/>
            <person name="Geml J."/>
            <person name="Haridas S."/>
            <person name="Hughes K."/>
            <person name="Justo A."/>
            <person name="Karasinski D."/>
            <person name="Kautmanova I."/>
            <person name="Kiss B."/>
            <person name="Kocsube S."/>
            <person name="Kotiranta H."/>
            <person name="LaButti K.M."/>
            <person name="Lechner B.E."/>
            <person name="Liimatainen K."/>
            <person name="Lipzen A."/>
            <person name="Lukacs Z."/>
            <person name="Mihaltcheva S."/>
            <person name="Morgado L.N."/>
            <person name="Niskanen T."/>
            <person name="Noordeloos M.E."/>
            <person name="Ohm R.A."/>
            <person name="Ortiz-Santana B."/>
            <person name="Ovrebo C."/>
            <person name="Racz N."/>
            <person name="Riley R."/>
            <person name="Savchenko A."/>
            <person name="Shiryaev A."/>
            <person name="Soop K."/>
            <person name="Spirin V."/>
            <person name="Szebenyi C."/>
            <person name="Tomsovsky M."/>
            <person name="Tulloss R.E."/>
            <person name="Uehling J."/>
            <person name="Grigoriev I.V."/>
            <person name="Vagvolgyi C."/>
            <person name="Papp T."/>
            <person name="Martin F.M."/>
            <person name="Miettinen O."/>
            <person name="Hibbett D.S."/>
            <person name="Nagy L.G."/>
        </authorList>
    </citation>
    <scope>NUCLEOTIDE SEQUENCE [LARGE SCALE GENOMIC DNA]</scope>
    <source>
        <strain evidence="1 2">CBS 962.96</strain>
    </source>
</reference>
<gene>
    <name evidence="1" type="ORF">K435DRAFT_812935</name>
</gene>
<accession>A0A4S8KMX0</accession>